<name>A0AAD5QT51_PARTN</name>
<dbReference type="AlphaFoldDB" id="A0AAD5QT51"/>
<sequence>MEPHQLDENDEQCEIARTAAADKLMNDTTAFFDDIRIEDDANHVLKAITGNGIRFDDDAAPVMSPQTTENRALFASLEPSERSGFDEDKHKEEGEKVRQFLSNLKNYPEWARSIPYVKLNAAVPKKIQMELALHLYANVNVRPKYMLMMTKDMDKNDLAMLVQKAFEPEDDIPQERTLFRLYCKNAVSGMRSMLKCLLDIATSSPALQIKNSKIVGEMKYNGSNVRMETSDLKAFYQVEEHGRALGVRFVTNFSITSTSDHRRTPGHTLLRRTEIKW</sequence>
<comment type="caution">
    <text evidence="1">The sequence shown here is derived from an EMBL/GenBank/DDBJ whole genome shotgun (WGS) entry which is preliminary data.</text>
</comment>
<evidence type="ECO:0000313" key="1">
    <source>
        <dbReference type="EMBL" id="KAJ1360759.1"/>
    </source>
</evidence>
<reference evidence="1" key="1">
    <citation type="submission" date="2021-06" db="EMBL/GenBank/DDBJ databases">
        <title>Parelaphostrongylus tenuis whole genome reference sequence.</title>
        <authorList>
            <person name="Garwood T.J."/>
            <person name="Larsen P.A."/>
            <person name="Fountain-Jones N.M."/>
            <person name="Garbe J.R."/>
            <person name="Macchietto M.G."/>
            <person name="Kania S.A."/>
            <person name="Gerhold R.W."/>
            <person name="Richards J.E."/>
            <person name="Wolf T.M."/>
        </authorList>
    </citation>
    <scope>NUCLEOTIDE SEQUENCE</scope>
    <source>
        <strain evidence="1">MNPRO001-30</strain>
        <tissue evidence="1">Meninges</tissue>
    </source>
</reference>
<dbReference type="Proteomes" id="UP001196413">
    <property type="component" value="Unassembled WGS sequence"/>
</dbReference>
<protein>
    <submittedName>
        <fullName evidence="1">Uncharacterized protein</fullName>
    </submittedName>
</protein>
<organism evidence="1 2">
    <name type="scientific">Parelaphostrongylus tenuis</name>
    <name type="common">Meningeal worm</name>
    <dbReference type="NCBI Taxonomy" id="148309"/>
    <lineage>
        <taxon>Eukaryota</taxon>
        <taxon>Metazoa</taxon>
        <taxon>Ecdysozoa</taxon>
        <taxon>Nematoda</taxon>
        <taxon>Chromadorea</taxon>
        <taxon>Rhabditida</taxon>
        <taxon>Rhabditina</taxon>
        <taxon>Rhabditomorpha</taxon>
        <taxon>Strongyloidea</taxon>
        <taxon>Metastrongylidae</taxon>
        <taxon>Parelaphostrongylus</taxon>
    </lineage>
</organism>
<accession>A0AAD5QT51</accession>
<gene>
    <name evidence="1" type="ORF">KIN20_019813</name>
</gene>
<dbReference type="EMBL" id="JAHQIW010003952">
    <property type="protein sequence ID" value="KAJ1360759.1"/>
    <property type="molecule type" value="Genomic_DNA"/>
</dbReference>
<evidence type="ECO:0000313" key="2">
    <source>
        <dbReference type="Proteomes" id="UP001196413"/>
    </source>
</evidence>
<proteinExistence type="predicted"/>
<keyword evidence="2" id="KW-1185">Reference proteome</keyword>